<sequence length="151" mass="17015">MAINKSQKRLLILLGVVLAFAIFDFINNTDTYTSFYSSSQKKKKQAAATENVQKSFSKPLTRKSYVSEWGRDPFFKKVTTQVKKKRKKSRTAEQVLFLQAISYDGLNSVALINNNVCKTGDIIAGYRIVHISQQSVTVSDGKKQTTLKLAR</sequence>
<proteinExistence type="predicted"/>
<dbReference type="AlphaFoldDB" id="A0A7V4U0N2"/>
<comment type="caution">
    <text evidence="1">The sequence shown here is derived from an EMBL/GenBank/DDBJ whole genome shotgun (WGS) entry which is preliminary data.</text>
</comment>
<accession>A0A7V4U0N2</accession>
<name>A0A7V4U0N2_CALAY</name>
<dbReference type="EMBL" id="DRQG01000085">
    <property type="protein sequence ID" value="HGY55830.1"/>
    <property type="molecule type" value="Genomic_DNA"/>
</dbReference>
<reference evidence="1" key="1">
    <citation type="journal article" date="2020" name="mSystems">
        <title>Genome- and Community-Level Interaction Insights into Carbon Utilization and Element Cycling Functions of Hydrothermarchaeota in Hydrothermal Sediment.</title>
        <authorList>
            <person name="Zhou Z."/>
            <person name="Liu Y."/>
            <person name="Xu W."/>
            <person name="Pan J."/>
            <person name="Luo Z.H."/>
            <person name="Li M."/>
        </authorList>
    </citation>
    <scope>NUCLEOTIDE SEQUENCE [LARGE SCALE GENOMIC DNA]</scope>
    <source>
        <strain evidence="1">HyVt-577</strain>
    </source>
</reference>
<dbReference type="Proteomes" id="UP000885779">
    <property type="component" value="Unassembled WGS sequence"/>
</dbReference>
<evidence type="ECO:0000313" key="1">
    <source>
        <dbReference type="EMBL" id="HGY55830.1"/>
    </source>
</evidence>
<gene>
    <name evidence="1" type="ORF">ENK44_09020</name>
</gene>
<organism evidence="1">
    <name type="scientific">Caldithrix abyssi</name>
    <dbReference type="NCBI Taxonomy" id="187145"/>
    <lineage>
        <taxon>Bacteria</taxon>
        <taxon>Pseudomonadati</taxon>
        <taxon>Calditrichota</taxon>
        <taxon>Calditrichia</taxon>
        <taxon>Calditrichales</taxon>
        <taxon>Calditrichaceae</taxon>
        <taxon>Caldithrix</taxon>
    </lineage>
</organism>
<protein>
    <submittedName>
        <fullName evidence="1">Uncharacterized protein</fullName>
    </submittedName>
</protein>